<proteinExistence type="predicted"/>
<dbReference type="KEGG" id="dli:dnl_36640"/>
<accession>A0A975GEM0</accession>
<dbReference type="EMBL" id="CP061799">
    <property type="protein sequence ID" value="QTA81332.1"/>
    <property type="molecule type" value="Genomic_DNA"/>
</dbReference>
<protein>
    <submittedName>
        <fullName evidence="1">Uncharacterized protein</fullName>
    </submittedName>
</protein>
<dbReference type="EMBL" id="CP061799">
    <property type="protein sequence ID" value="QTA78371.1"/>
    <property type="molecule type" value="Genomic_DNA"/>
</dbReference>
<keyword evidence="4" id="KW-1185">Reference proteome</keyword>
<gene>
    <name evidence="1" type="ORF">dnl_05930</name>
    <name evidence="2" type="ORF">dnl_36640</name>
    <name evidence="3" type="ORF">dnl_60120</name>
</gene>
<organism evidence="1 4">
    <name type="scientific">Desulfonema limicola</name>
    <dbReference type="NCBI Taxonomy" id="45656"/>
    <lineage>
        <taxon>Bacteria</taxon>
        <taxon>Pseudomonadati</taxon>
        <taxon>Thermodesulfobacteriota</taxon>
        <taxon>Desulfobacteria</taxon>
        <taxon>Desulfobacterales</taxon>
        <taxon>Desulfococcaceae</taxon>
        <taxon>Desulfonema</taxon>
    </lineage>
</organism>
<sequence length="37" mass="4428">MFVACRGFPSGLENRLKYDEMTEQPVYDDSRRFLSLR</sequence>
<reference evidence="1" key="1">
    <citation type="journal article" date="2021" name="Microb. Physiol.">
        <title>Proteogenomic Insights into the Physiology of Marine, Sulfate-Reducing, Filamentous Desulfonema limicola and Desulfonema magnum.</title>
        <authorList>
            <person name="Schnaars V."/>
            <person name="Wohlbrand L."/>
            <person name="Scheve S."/>
            <person name="Hinrichs C."/>
            <person name="Reinhardt R."/>
            <person name="Rabus R."/>
        </authorList>
    </citation>
    <scope>NUCLEOTIDE SEQUENCE</scope>
    <source>
        <strain evidence="1">5ac10</strain>
    </source>
</reference>
<dbReference type="KEGG" id="dli:dnl_60120"/>
<name>A0A975GEM0_9BACT</name>
<dbReference type="AlphaFoldDB" id="A0A975GEM0"/>
<evidence type="ECO:0000313" key="2">
    <source>
        <dbReference type="EMBL" id="QTA81332.1"/>
    </source>
</evidence>
<dbReference type="Proteomes" id="UP000663720">
    <property type="component" value="Chromosome"/>
</dbReference>
<evidence type="ECO:0000313" key="4">
    <source>
        <dbReference type="Proteomes" id="UP000663720"/>
    </source>
</evidence>
<evidence type="ECO:0000313" key="3">
    <source>
        <dbReference type="EMBL" id="QTA83599.1"/>
    </source>
</evidence>
<evidence type="ECO:0000313" key="1">
    <source>
        <dbReference type="EMBL" id="QTA78371.1"/>
    </source>
</evidence>
<dbReference type="EMBL" id="CP061799">
    <property type="protein sequence ID" value="QTA83599.1"/>
    <property type="molecule type" value="Genomic_DNA"/>
</dbReference>
<dbReference type="KEGG" id="dli:dnl_05930"/>